<evidence type="ECO:0000313" key="3">
    <source>
        <dbReference type="Proteomes" id="UP001316189"/>
    </source>
</evidence>
<feature type="compositionally biased region" description="Low complexity" evidence="1">
    <location>
        <begin position="113"/>
        <end position="125"/>
    </location>
</feature>
<sequence>MITADQLRRRTLSSSCRSDGYDRSQVDHYMELAAATLSAIEEGRPGANAAATMLLREVRDARFGARRSGAGYASAEVEALRSGVVAALEAYVGAAPASTDPRSPASLPAAGETVAPTPAQQPTRTTWSVPAAPAATAAAGTLSAFDLIMRVQSGRTTLMASRGERIVVRTSSGTLHAIESVEATPDGVLLTLA</sequence>
<dbReference type="RefSeq" id="WP_227568426.1">
    <property type="nucleotide sequence ID" value="NZ_CP101988.1"/>
</dbReference>
<protein>
    <recommendedName>
        <fullName evidence="4">DivIVA domain-containing protein</fullName>
    </recommendedName>
</protein>
<accession>A0ABY5L073</accession>
<dbReference type="EMBL" id="CP101988">
    <property type="protein sequence ID" value="UUI75478.1"/>
    <property type="molecule type" value="Genomic_DNA"/>
</dbReference>
<evidence type="ECO:0000313" key="2">
    <source>
        <dbReference type="EMBL" id="UUI75478.1"/>
    </source>
</evidence>
<reference evidence="2 3" key="1">
    <citation type="submission" date="2022-07" db="EMBL/GenBank/DDBJ databases">
        <title>Novel species in genus cellulomonas.</title>
        <authorList>
            <person name="Ye L."/>
        </authorList>
    </citation>
    <scope>NUCLEOTIDE SEQUENCE [LARGE SCALE GENOMIC DNA]</scope>
    <source>
        <strain evidence="3">zg-Y338</strain>
    </source>
</reference>
<evidence type="ECO:0008006" key="4">
    <source>
        <dbReference type="Google" id="ProtNLM"/>
    </source>
</evidence>
<feature type="region of interest" description="Disordered" evidence="1">
    <location>
        <begin position="96"/>
        <end position="125"/>
    </location>
</feature>
<dbReference type="Proteomes" id="UP001316189">
    <property type="component" value="Chromosome"/>
</dbReference>
<gene>
    <name evidence="2" type="ORF">NP064_00655</name>
</gene>
<evidence type="ECO:0000256" key="1">
    <source>
        <dbReference type="SAM" id="MobiDB-lite"/>
    </source>
</evidence>
<keyword evidence="3" id="KW-1185">Reference proteome</keyword>
<organism evidence="2 3">
    <name type="scientific">Cellulomonas chengniuliangii</name>
    <dbReference type="NCBI Taxonomy" id="2968084"/>
    <lineage>
        <taxon>Bacteria</taxon>
        <taxon>Bacillati</taxon>
        <taxon>Actinomycetota</taxon>
        <taxon>Actinomycetes</taxon>
        <taxon>Micrococcales</taxon>
        <taxon>Cellulomonadaceae</taxon>
        <taxon>Cellulomonas</taxon>
    </lineage>
</organism>
<proteinExistence type="predicted"/>
<name>A0ABY5L073_9CELL</name>